<dbReference type="CDD" id="cd08946">
    <property type="entry name" value="SDR_e"/>
    <property type="match status" value="1"/>
</dbReference>
<dbReference type="AlphaFoldDB" id="A0A1G8F3C5"/>
<sequence length="277" mass="29489">MSASPACHDGGVHDIAGTSWAITGAAGTIGRRVRAALRERGVQLRSLDVRDVEPVDADDLVSLVDLDDLPGLERSFAGVDGIVHLGGLADEADFHDLAAVNVVGTYHVLEAARRAGVPTVVYASSNRVTGMYPTTTRVDPEMPPRPDGFYGVSKVAGEALCRLYADKFGVRTIVLRIGSYEAEPTTARERSTWLSHDDAIRAVLAAMRATQQHAVLYAVSANREAWWDLGAGEAVGFVPQDDASAWSIAGGADEPQGGAFATPAYSLERMRDLDATR</sequence>
<dbReference type="GO" id="GO:0016491">
    <property type="term" value="F:oxidoreductase activity"/>
    <property type="evidence" value="ECO:0007669"/>
    <property type="project" value="UniProtKB-KW"/>
</dbReference>
<dbReference type="PANTHER" id="PTHR43103">
    <property type="entry name" value="NUCLEOSIDE-DIPHOSPHATE-SUGAR EPIMERASE"/>
    <property type="match status" value="1"/>
</dbReference>
<proteinExistence type="inferred from homology"/>
<evidence type="ECO:0000256" key="3">
    <source>
        <dbReference type="ARBA" id="ARBA00023027"/>
    </source>
</evidence>
<evidence type="ECO:0000313" key="6">
    <source>
        <dbReference type="Proteomes" id="UP000198822"/>
    </source>
</evidence>
<dbReference type="EMBL" id="LT629695">
    <property type="protein sequence ID" value="SDH76611.1"/>
    <property type="molecule type" value="Genomic_DNA"/>
</dbReference>
<feature type="domain" description="NAD-dependent epimerase/dehydratase" evidence="4">
    <location>
        <begin position="21"/>
        <end position="183"/>
    </location>
</feature>
<evidence type="ECO:0000256" key="2">
    <source>
        <dbReference type="ARBA" id="ARBA00023002"/>
    </source>
</evidence>
<keyword evidence="3" id="KW-0520">NAD</keyword>
<reference evidence="6" key="1">
    <citation type="submission" date="2016-10" db="EMBL/GenBank/DDBJ databases">
        <authorList>
            <person name="Varghese N."/>
            <person name="Submissions S."/>
        </authorList>
    </citation>
    <scope>NUCLEOTIDE SEQUENCE [LARGE SCALE GENOMIC DNA]</scope>
    <source>
        <strain evidence="6">DSM 22002</strain>
    </source>
</reference>
<dbReference type="SUPFAM" id="SSF51735">
    <property type="entry name" value="NAD(P)-binding Rossmann-fold domains"/>
    <property type="match status" value="1"/>
</dbReference>
<dbReference type="STRING" id="399736.SAMN04489720_2312"/>
<dbReference type="Proteomes" id="UP000198822">
    <property type="component" value="Chromosome I"/>
</dbReference>
<gene>
    <name evidence="5" type="ORF">SAMN04489720_2312</name>
</gene>
<dbReference type="Pfam" id="PF01370">
    <property type="entry name" value="Epimerase"/>
    <property type="match status" value="1"/>
</dbReference>
<organism evidence="5 6">
    <name type="scientific">Agrococcus jejuensis</name>
    <dbReference type="NCBI Taxonomy" id="399736"/>
    <lineage>
        <taxon>Bacteria</taxon>
        <taxon>Bacillati</taxon>
        <taxon>Actinomycetota</taxon>
        <taxon>Actinomycetes</taxon>
        <taxon>Micrococcales</taxon>
        <taxon>Microbacteriaceae</taxon>
        <taxon>Agrococcus</taxon>
    </lineage>
</organism>
<evidence type="ECO:0000259" key="4">
    <source>
        <dbReference type="Pfam" id="PF01370"/>
    </source>
</evidence>
<dbReference type="Gene3D" id="3.40.50.720">
    <property type="entry name" value="NAD(P)-binding Rossmann-like Domain"/>
    <property type="match status" value="1"/>
</dbReference>
<protein>
    <submittedName>
        <fullName evidence="5">Uronate dehydrogenase</fullName>
    </submittedName>
</protein>
<dbReference type="PANTHER" id="PTHR43103:SF5">
    <property type="entry name" value="4-EPIMERASE, PUTATIVE (AFU_ORTHOLOGUE AFUA_7G00360)-RELATED"/>
    <property type="match status" value="1"/>
</dbReference>
<keyword evidence="6" id="KW-1185">Reference proteome</keyword>
<accession>A0A1G8F3C5</accession>
<keyword evidence="2" id="KW-0560">Oxidoreductase</keyword>
<name>A0A1G8F3C5_9MICO</name>
<dbReference type="InterPro" id="IPR001509">
    <property type="entry name" value="Epimerase_deHydtase"/>
</dbReference>
<evidence type="ECO:0000313" key="5">
    <source>
        <dbReference type="EMBL" id="SDH76611.1"/>
    </source>
</evidence>
<comment type="similarity">
    <text evidence="1">Belongs to the NAD(P)-dependent epimerase/dehydratase family.</text>
</comment>
<evidence type="ECO:0000256" key="1">
    <source>
        <dbReference type="ARBA" id="ARBA00007637"/>
    </source>
</evidence>
<dbReference type="InterPro" id="IPR036291">
    <property type="entry name" value="NAD(P)-bd_dom_sf"/>
</dbReference>